<sequence>MSGPRRDSNDGTRGGPLHGRGHKSVDDNKKSGGGHGKPAGGNDDNAHPPGGGTN</sequence>
<proteinExistence type="predicted"/>
<feature type="compositionally biased region" description="Basic and acidic residues" evidence="1">
    <location>
        <begin position="1"/>
        <end position="10"/>
    </location>
</feature>
<evidence type="ECO:0000256" key="1">
    <source>
        <dbReference type="SAM" id="MobiDB-lite"/>
    </source>
</evidence>
<feature type="region of interest" description="Disordered" evidence="1">
    <location>
        <begin position="1"/>
        <end position="54"/>
    </location>
</feature>
<reference evidence="2" key="1">
    <citation type="submission" date="2020-02" db="EMBL/GenBank/DDBJ databases">
        <authorList>
            <person name="Meier V. D."/>
        </authorList>
    </citation>
    <scope>NUCLEOTIDE SEQUENCE</scope>
    <source>
        <strain evidence="2">AVDCRST_MAG23</strain>
    </source>
</reference>
<name>A0A6J4UB85_9SPHN</name>
<dbReference type="EMBL" id="CADCWD010000077">
    <property type="protein sequence ID" value="CAA9543630.1"/>
    <property type="molecule type" value="Genomic_DNA"/>
</dbReference>
<accession>A0A6J4UB85</accession>
<organism evidence="2">
    <name type="scientific">uncultured Sphingosinicella sp</name>
    <dbReference type="NCBI Taxonomy" id="478748"/>
    <lineage>
        <taxon>Bacteria</taxon>
        <taxon>Pseudomonadati</taxon>
        <taxon>Pseudomonadota</taxon>
        <taxon>Alphaproteobacteria</taxon>
        <taxon>Sphingomonadales</taxon>
        <taxon>Sphingosinicellaceae</taxon>
        <taxon>Sphingosinicella</taxon>
        <taxon>environmental samples</taxon>
    </lineage>
</organism>
<dbReference type="AlphaFoldDB" id="A0A6J4UB85"/>
<evidence type="ECO:0000313" key="2">
    <source>
        <dbReference type="EMBL" id="CAA9543630.1"/>
    </source>
</evidence>
<protein>
    <submittedName>
        <fullName evidence="2">Uncharacterized protein</fullName>
    </submittedName>
</protein>
<gene>
    <name evidence="2" type="ORF">AVDCRST_MAG23-2333</name>
</gene>